<reference evidence="3" key="1">
    <citation type="submission" date="2022-11" db="UniProtKB">
        <authorList>
            <consortium name="WormBaseParasite"/>
        </authorList>
    </citation>
    <scope>IDENTIFICATION</scope>
</reference>
<keyword evidence="2" id="KW-1185">Reference proteome</keyword>
<dbReference type="Proteomes" id="UP000887540">
    <property type="component" value="Unplaced"/>
</dbReference>
<feature type="region of interest" description="Disordered" evidence="1">
    <location>
        <begin position="1"/>
        <end position="83"/>
    </location>
</feature>
<dbReference type="AlphaFoldDB" id="A0A914C6W5"/>
<proteinExistence type="predicted"/>
<name>A0A914C6W5_9BILA</name>
<organism evidence="2 3">
    <name type="scientific">Acrobeloides nanus</name>
    <dbReference type="NCBI Taxonomy" id="290746"/>
    <lineage>
        <taxon>Eukaryota</taxon>
        <taxon>Metazoa</taxon>
        <taxon>Ecdysozoa</taxon>
        <taxon>Nematoda</taxon>
        <taxon>Chromadorea</taxon>
        <taxon>Rhabditida</taxon>
        <taxon>Tylenchina</taxon>
        <taxon>Cephalobomorpha</taxon>
        <taxon>Cephaloboidea</taxon>
        <taxon>Cephalobidae</taxon>
        <taxon>Acrobeloides</taxon>
    </lineage>
</organism>
<protein>
    <submittedName>
        <fullName evidence="3">Uncharacterized protein</fullName>
    </submittedName>
</protein>
<evidence type="ECO:0000313" key="2">
    <source>
        <dbReference type="Proteomes" id="UP000887540"/>
    </source>
</evidence>
<sequence>MSEHDKGTLQTGPNARQRGYAGDLSQMDAPQIKEGSQSTASDQGAIADLEGQEIRCQPSNSFSEDQFNTMSQGNQGHHDQNFL</sequence>
<evidence type="ECO:0000256" key="1">
    <source>
        <dbReference type="SAM" id="MobiDB-lite"/>
    </source>
</evidence>
<feature type="compositionally biased region" description="Polar residues" evidence="1">
    <location>
        <begin position="57"/>
        <end position="75"/>
    </location>
</feature>
<dbReference type="WBParaSite" id="ACRNAN_Path_352.g1342.t1">
    <property type="protein sequence ID" value="ACRNAN_Path_352.g1342.t1"/>
    <property type="gene ID" value="ACRNAN_Path_352.g1342"/>
</dbReference>
<accession>A0A914C6W5</accession>
<evidence type="ECO:0000313" key="3">
    <source>
        <dbReference type="WBParaSite" id="ACRNAN_Path_352.g1342.t1"/>
    </source>
</evidence>